<keyword evidence="2" id="KW-0479">Metal-binding</keyword>
<feature type="domain" description="Pentraxin (PTX)" evidence="9">
    <location>
        <begin position="179"/>
        <end position="419"/>
    </location>
</feature>
<dbReference type="PANTHER" id="PTHR19277:SF24">
    <property type="entry name" value="NEURONAL PENTRAXIN-1"/>
    <property type="match status" value="1"/>
</dbReference>
<sequence>MDLCTATMQNSGPAEDLKTTVMQLRETVLQQKETIMNQKETIRELTSKLSRCESQSLPAAGPGGRRPGSKNTMGDVSRGTTDTLAQLGQTLQTLKQRLENLEQYSRGNSTAQANSLKDLLQNKIDDMEKQVLSRVNTLEETKPVNRNDTEQRNRVESTLTSLHHRITDLEKGKETRPTDKFQLTFPLRTNYMYAKAKRSLPEMYSFSVCLWIKSNASPGVGTPFSYAVPGQSNELVLIEWGNNPMEILINDKIGRNSRIKLYYLRYLDESEEPDISSLPELENGIKIGAKVARLPFLINDGKWHHLCITWTTRDGMWEAFQDGVMRGNGENLAPYHPIKPEGVLVLGQEQDTLGGGFDATQAYVGELANLNIWNRKLSIAEIYNLATCNSKAPAGNVFSWTESNIEIFGGATKWTFEPCRSLN</sequence>
<dbReference type="InterPro" id="IPR001759">
    <property type="entry name" value="PTX_dom"/>
</dbReference>
<dbReference type="Gene3D" id="2.60.120.200">
    <property type="match status" value="1"/>
</dbReference>
<protein>
    <submittedName>
        <fullName evidence="11">Neuronal pentraxin-1</fullName>
    </submittedName>
</protein>
<accession>A0A4U5U509</accession>
<evidence type="ECO:0000313" key="12">
    <source>
        <dbReference type="Proteomes" id="UP000298787"/>
    </source>
</evidence>
<dbReference type="InterPro" id="IPR051360">
    <property type="entry name" value="Neuronal_Pentraxin_Related"/>
</dbReference>
<name>A0A4U5U509_COLLU</name>
<dbReference type="PROSITE" id="PS00289">
    <property type="entry name" value="PTX_1"/>
    <property type="match status" value="1"/>
</dbReference>
<evidence type="ECO:0000256" key="1">
    <source>
        <dbReference type="ARBA" id="ARBA00001913"/>
    </source>
</evidence>
<evidence type="ECO:0000256" key="8">
    <source>
        <dbReference type="SAM" id="MobiDB-lite"/>
    </source>
</evidence>
<evidence type="ECO:0000256" key="5">
    <source>
        <dbReference type="ARBA" id="ARBA00023180"/>
    </source>
</evidence>
<dbReference type="STRING" id="240159.A0A4U5U509"/>
<keyword evidence="5" id="KW-0325">Glycoprotein</keyword>
<dbReference type="InterPro" id="IPR013320">
    <property type="entry name" value="ConA-like_dom_sf"/>
</dbReference>
<dbReference type="AlphaFoldDB" id="A0A4U5U509"/>
<dbReference type="SMART" id="SM00159">
    <property type="entry name" value="PTX"/>
    <property type="match status" value="1"/>
</dbReference>
<evidence type="ECO:0000256" key="3">
    <source>
        <dbReference type="ARBA" id="ARBA00022837"/>
    </source>
</evidence>
<dbReference type="PRINTS" id="PR00895">
    <property type="entry name" value="PENTAXIN"/>
</dbReference>
<gene>
    <name evidence="10" type="ORF">D9C73_003342</name>
    <name evidence="11" type="ORF">D9C73_003350</name>
</gene>
<evidence type="ECO:0000259" key="9">
    <source>
        <dbReference type="PROSITE" id="PS51828"/>
    </source>
</evidence>
<evidence type="ECO:0000256" key="6">
    <source>
        <dbReference type="PROSITE-ProRule" id="PRU01172"/>
    </source>
</evidence>
<dbReference type="PROSITE" id="PS51828">
    <property type="entry name" value="PTX_2"/>
    <property type="match status" value="1"/>
</dbReference>
<proteinExistence type="predicted"/>
<organism evidence="11 12">
    <name type="scientific">Collichthys lucidus</name>
    <name type="common">Big head croaker</name>
    <name type="synonym">Sciaena lucida</name>
    <dbReference type="NCBI Taxonomy" id="240159"/>
    <lineage>
        <taxon>Eukaryota</taxon>
        <taxon>Metazoa</taxon>
        <taxon>Chordata</taxon>
        <taxon>Craniata</taxon>
        <taxon>Vertebrata</taxon>
        <taxon>Euteleostomi</taxon>
        <taxon>Actinopterygii</taxon>
        <taxon>Neopterygii</taxon>
        <taxon>Teleostei</taxon>
        <taxon>Neoteleostei</taxon>
        <taxon>Acanthomorphata</taxon>
        <taxon>Eupercaria</taxon>
        <taxon>Sciaenidae</taxon>
        <taxon>Collichthys</taxon>
    </lineage>
</organism>
<evidence type="ECO:0000313" key="10">
    <source>
        <dbReference type="EMBL" id="TKS69278.1"/>
    </source>
</evidence>
<reference evidence="11 12" key="1">
    <citation type="submission" date="2019-01" db="EMBL/GenBank/DDBJ databases">
        <title>Genome Assembly of Collichthys lucidus.</title>
        <authorList>
            <person name="Cai M."/>
            <person name="Xiao S."/>
        </authorList>
    </citation>
    <scope>NUCLEOTIDE SEQUENCE [LARGE SCALE GENOMIC DNA]</scope>
    <source>
        <strain evidence="11">JT15FE1705JMU</strain>
        <tissue evidence="11">Muscle</tissue>
    </source>
</reference>
<dbReference type="Proteomes" id="UP000298787">
    <property type="component" value="Chromosome 3"/>
</dbReference>
<keyword evidence="3" id="KW-0106">Calcium</keyword>
<evidence type="ECO:0000256" key="7">
    <source>
        <dbReference type="SAM" id="Coils"/>
    </source>
</evidence>
<feature type="compositionally biased region" description="Polar residues" evidence="8">
    <location>
        <begin position="47"/>
        <end position="57"/>
    </location>
</feature>
<keyword evidence="7" id="KW-0175">Coiled coil</keyword>
<dbReference type="SUPFAM" id="SSF49899">
    <property type="entry name" value="Concanavalin A-like lectins/glucanases"/>
    <property type="match status" value="1"/>
</dbReference>
<dbReference type="GO" id="GO:0046872">
    <property type="term" value="F:metal ion binding"/>
    <property type="evidence" value="ECO:0007669"/>
    <property type="project" value="UniProtKB-KW"/>
</dbReference>
<dbReference type="FunFam" id="2.60.120.200:FF:000012">
    <property type="entry name" value="neuronal pentraxin receptor"/>
    <property type="match status" value="1"/>
</dbReference>
<keyword evidence="4" id="KW-1015">Disulfide bond</keyword>
<keyword evidence="12" id="KW-1185">Reference proteome</keyword>
<dbReference type="Pfam" id="PF00354">
    <property type="entry name" value="Pentaxin"/>
    <property type="match status" value="1"/>
</dbReference>
<comment type="cofactor">
    <cofactor evidence="1">
        <name>Ca(2+)</name>
        <dbReference type="ChEBI" id="CHEBI:29108"/>
    </cofactor>
</comment>
<feature type="coiled-coil region" evidence="7">
    <location>
        <begin position="84"/>
        <end position="130"/>
    </location>
</feature>
<dbReference type="EMBL" id="CM014080">
    <property type="protein sequence ID" value="TKS69286.1"/>
    <property type="molecule type" value="Genomic_DNA"/>
</dbReference>
<evidence type="ECO:0000256" key="4">
    <source>
        <dbReference type="ARBA" id="ARBA00023157"/>
    </source>
</evidence>
<evidence type="ECO:0000313" key="11">
    <source>
        <dbReference type="EMBL" id="TKS69286.1"/>
    </source>
</evidence>
<dbReference type="InterPro" id="IPR030476">
    <property type="entry name" value="Pentaxin_CS"/>
</dbReference>
<dbReference type="CDD" id="cd00152">
    <property type="entry name" value="PTX"/>
    <property type="match status" value="1"/>
</dbReference>
<dbReference type="PANTHER" id="PTHR19277">
    <property type="entry name" value="PENTRAXIN"/>
    <property type="match status" value="1"/>
</dbReference>
<comment type="caution">
    <text evidence="6">Lacks conserved residue(s) required for the propagation of feature annotation.</text>
</comment>
<feature type="region of interest" description="Disordered" evidence="8">
    <location>
        <begin position="47"/>
        <end position="79"/>
    </location>
</feature>
<evidence type="ECO:0000256" key="2">
    <source>
        <dbReference type="ARBA" id="ARBA00022723"/>
    </source>
</evidence>
<dbReference type="EMBL" id="CM014080">
    <property type="protein sequence ID" value="TKS69278.1"/>
    <property type="molecule type" value="Genomic_DNA"/>
</dbReference>